<evidence type="ECO:0000256" key="10">
    <source>
        <dbReference type="ARBA" id="ARBA00023128"/>
    </source>
</evidence>
<feature type="region of interest" description="Disordered" evidence="20">
    <location>
        <begin position="531"/>
        <end position="564"/>
    </location>
</feature>
<evidence type="ECO:0000256" key="18">
    <source>
        <dbReference type="ARBA" id="ARBA00074026"/>
    </source>
</evidence>
<dbReference type="CTD" id="7871"/>
<evidence type="ECO:0000256" key="17">
    <source>
        <dbReference type="ARBA" id="ARBA00066015"/>
    </source>
</evidence>
<comment type="similarity">
    <text evidence="16">Belongs to the SLMAP family.</text>
</comment>
<keyword evidence="3" id="KW-1003">Cell membrane</keyword>
<dbReference type="RefSeq" id="XP_032827446.1">
    <property type="nucleotide sequence ID" value="XM_032971555.1"/>
</dbReference>
<evidence type="ECO:0000256" key="16">
    <source>
        <dbReference type="ARBA" id="ARBA00061687"/>
    </source>
</evidence>
<evidence type="ECO:0000256" key="20">
    <source>
        <dbReference type="SAM" id="MobiDB-lite"/>
    </source>
</evidence>
<keyword evidence="9 19" id="KW-0175">Coiled coil</keyword>
<name>A0AAJ7U2H7_PETMA</name>
<feature type="domain" description="FHA" evidence="21">
    <location>
        <begin position="28"/>
        <end position="83"/>
    </location>
</feature>
<dbReference type="InterPro" id="IPR000253">
    <property type="entry name" value="FHA_dom"/>
</dbReference>
<keyword evidence="11" id="KW-0472">Membrane</keyword>
<keyword evidence="12" id="KW-0206">Cytoskeleton</keyword>
<keyword evidence="22" id="KW-1185">Reference proteome</keyword>
<evidence type="ECO:0000256" key="14">
    <source>
        <dbReference type="ARBA" id="ARBA00057671"/>
    </source>
</evidence>
<accession>A0AAJ7U2H7</accession>
<dbReference type="Pfam" id="PF00498">
    <property type="entry name" value="FHA"/>
    <property type="match status" value="1"/>
</dbReference>
<dbReference type="Gene3D" id="2.60.200.20">
    <property type="match status" value="1"/>
</dbReference>
<reference evidence="23" key="1">
    <citation type="submission" date="2025-08" db="UniProtKB">
        <authorList>
            <consortium name="RefSeq"/>
        </authorList>
    </citation>
    <scope>IDENTIFICATION</scope>
    <source>
        <tissue evidence="23">Sperm</tissue>
    </source>
</reference>
<protein>
    <recommendedName>
        <fullName evidence="18">Sarcolemmal membrane-associated protein</fullName>
    </recommendedName>
</protein>
<keyword evidence="5" id="KW-0597">Phosphoprotein</keyword>
<feature type="region of interest" description="Disordered" evidence="20">
    <location>
        <begin position="470"/>
        <end position="502"/>
    </location>
</feature>
<evidence type="ECO:0000256" key="11">
    <source>
        <dbReference type="ARBA" id="ARBA00023136"/>
    </source>
</evidence>
<evidence type="ECO:0000256" key="1">
    <source>
        <dbReference type="ARBA" id="ARBA00004300"/>
    </source>
</evidence>
<evidence type="ECO:0000256" key="15">
    <source>
        <dbReference type="ARBA" id="ARBA00060409"/>
    </source>
</evidence>
<keyword evidence="10" id="KW-0496">Mitochondrion</keyword>
<dbReference type="PANTHER" id="PTHR15715:SF37">
    <property type="entry name" value="LD47843P"/>
    <property type="match status" value="1"/>
</dbReference>
<gene>
    <name evidence="23" type="primary">LOC116952314</name>
</gene>
<dbReference type="GO" id="GO:0005813">
    <property type="term" value="C:centrosome"/>
    <property type="evidence" value="ECO:0007669"/>
    <property type="project" value="UniProtKB-SubCell"/>
</dbReference>
<dbReference type="InterPro" id="IPR008984">
    <property type="entry name" value="SMAD_FHA_dom_sf"/>
</dbReference>
<sequence>MPSALAVFTCRPASHPFQERHVYLDESVKIGRSVARCRPSPNNATFDCKVLSRNHALLWFENDKFYLQDTKSSNGTFVNNQRLSKGSEESAPYEILSGDVIQFGVDVMENSRRVTHSCIISAVKLFLPDGAETRRRTEVPVSAMTLEKVSASQANAYSQELYQISQCLKEALHREQMLEQKLATLQRILASTQEASESSWQALMDEDRLLSRLEVLESQLQAHAKSQTEESLRKELTSLLEDKLSYETTAKESLRRVLQEKLEVVRKLSDVERALSNTEDECSHLKEMFEKSQEEVLDIARCHTDAQESVKELTEKLRVSEERQEEVVARGGEERRELQAQLEELEQKESALQARVEALTADNDFTRQQLASVKARLEQIQEKSSLKEESASLDDRVDDLSSKINGSIDEEHVAPPGVDSCTELVQQIVQHRMILGISNDSNPSMEAEMNDLQAKLRALVEAAQRKLVPSTQDGVCSEPGPLGAEPHSNDQSGAVETLREELSHTRQQLCQANAEIQSLKGRLEERETAACEDAVSSCSSSSREDTDPRDRLAPIAGEPGTAHGEMERLQEELSRARDAAQSGKEQMRQTLATVEKDQLESKAKMEGYLKQIQRLQELLVQAQEELSGLHTQQKSEREEAQSRLARAHNDNADLQRRVEAAQAGQHDQTAALQMDLRRAREELERLQAEVVRHRNETAALRQQVEARTLALQQQHQQEMAQLRADLAGAQEEHRAASLESGRQLRASLAEREEALRSVEVQLAAQQQRVQSELEVELGQAKDRTQALLDQVEEVREEAECWQRKFAAAQQQKEELSSQISHFQSSLDESRKRAQQQTSWARIVPVMCLVVAVTLTMLYRPE</sequence>
<keyword evidence="7" id="KW-0256">Endoplasmic reticulum</keyword>
<feature type="compositionally biased region" description="Basic and acidic residues" evidence="20">
    <location>
        <begin position="542"/>
        <end position="552"/>
    </location>
</feature>
<evidence type="ECO:0000256" key="12">
    <source>
        <dbReference type="ARBA" id="ARBA00023212"/>
    </source>
</evidence>
<dbReference type="GO" id="GO:0005789">
    <property type="term" value="C:endoplasmic reticulum membrane"/>
    <property type="evidence" value="ECO:0007669"/>
    <property type="project" value="UniProtKB-SubCell"/>
</dbReference>
<dbReference type="SUPFAM" id="SSF49879">
    <property type="entry name" value="SMAD/FHA domain"/>
    <property type="match status" value="1"/>
</dbReference>
<keyword evidence="6" id="KW-0812">Transmembrane</keyword>
<comment type="subunit">
    <text evidence="17">Homodimer. Interacts with myosin. Interacts with SIKE1 and both associate with the STRIPAK core complex composed of PP2A catalytic and scaffolding subunits, the striatins (PP2A regulatory subunits), the striatin-associated proteins MOB4, STRIP1 and STRIP2, PDCD10 and members of the STE20 kinases, such as STK24 and STK26. Interacts (via FHA domain) with STK3 (when phosphorylated); the interaction associates STK3 with the STRIPAK complex.</text>
</comment>
<evidence type="ECO:0000256" key="5">
    <source>
        <dbReference type="ARBA" id="ARBA00022553"/>
    </source>
</evidence>
<dbReference type="SMART" id="SM00240">
    <property type="entry name" value="FHA"/>
    <property type="match status" value="1"/>
</dbReference>
<dbReference type="PROSITE" id="PS50006">
    <property type="entry name" value="FHA_DOMAIN"/>
    <property type="match status" value="1"/>
</dbReference>
<dbReference type="AlphaFoldDB" id="A0AAJ7U2H7"/>
<evidence type="ECO:0000256" key="13">
    <source>
        <dbReference type="ARBA" id="ARBA00046294"/>
    </source>
</evidence>
<dbReference type="InterPro" id="IPR051176">
    <property type="entry name" value="Cent_Immune-Sig_Mod"/>
</dbReference>
<evidence type="ECO:0000256" key="2">
    <source>
        <dbReference type="ARBA" id="ARBA00004389"/>
    </source>
</evidence>
<comment type="function">
    <text evidence="14">Associates with the striatin-interacting phosphatase and kinase (STRIPAK) core complex, forming the extended (SIKE1:SLMAP)STRIPAK complex. The (SIKE1:SLMAP)STRIPAK complex dephosphorylates STK3 leading to the inhibition of Hippo signaling and the control of cell growth. May play a role during myoblast fusion.</text>
</comment>
<dbReference type="Gene3D" id="1.10.287.1490">
    <property type="match status" value="1"/>
</dbReference>
<evidence type="ECO:0000256" key="7">
    <source>
        <dbReference type="ARBA" id="ARBA00022824"/>
    </source>
</evidence>
<dbReference type="PANTHER" id="PTHR15715">
    <property type="entry name" value="CENTROSOMAL PROTEIN OF 170 KDA"/>
    <property type="match status" value="1"/>
</dbReference>
<dbReference type="GO" id="GO:0031966">
    <property type="term" value="C:mitochondrial membrane"/>
    <property type="evidence" value="ECO:0007669"/>
    <property type="project" value="UniProtKB-SubCell"/>
</dbReference>
<dbReference type="GO" id="GO:0042383">
    <property type="term" value="C:sarcolemma"/>
    <property type="evidence" value="ECO:0007669"/>
    <property type="project" value="UniProtKB-SubCell"/>
</dbReference>
<proteinExistence type="inferred from homology"/>
<evidence type="ECO:0000313" key="22">
    <source>
        <dbReference type="Proteomes" id="UP001318040"/>
    </source>
</evidence>
<evidence type="ECO:0000256" key="19">
    <source>
        <dbReference type="SAM" id="Coils"/>
    </source>
</evidence>
<evidence type="ECO:0000256" key="4">
    <source>
        <dbReference type="ARBA" id="ARBA00022490"/>
    </source>
</evidence>
<feature type="coiled-coil region" evidence="19">
    <location>
        <begin position="168"/>
        <end position="195"/>
    </location>
</feature>
<feature type="coiled-coil region" evidence="19">
    <location>
        <begin position="566"/>
        <end position="818"/>
    </location>
</feature>
<comment type="subcellular location">
    <subcellularLocation>
        <location evidence="15">Cell membrane</location>
        <location evidence="15">Sarcolemma</location>
        <topology evidence="15">Single-pass type IV membrane protein</topology>
    </subcellularLocation>
    <subcellularLocation>
        <location evidence="1">Cytoplasm</location>
        <location evidence="1">Cytoskeleton</location>
        <location evidence="1">Microtubule organizing center</location>
        <location evidence="1">Centrosome</location>
    </subcellularLocation>
    <subcellularLocation>
        <location evidence="2">Endoplasmic reticulum membrane</location>
        <topology evidence="2">Single-pass membrane protein</topology>
    </subcellularLocation>
    <subcellularLocation>
        <location evidence="13">Mitochondrion membrane</location>
        <topology evidence="13">Single-pass type IV membrane protein</topology>
    </subcellularLocation>
</comment>
<feature type="coiled-coil region" evidence="19">
    <location>
        <begin position="261"/>
        <end position="403"/>
    </location>
</feature>
<evidence type="ECO:0000256" key="3">
    <source>
        <dbReference type="ARBA" id="ARBA00022475"/>
    </source>
</evidence>
<evidence type="ECO:0000256" key="8">
    <source>
        <dbReference type="ARBA" id="ARBA00022989"/>
    </source>
</evidence>
<dbReference type="CDD" id="cd22679">
    <property type="entry name" value="FHA_SLMAP"/>
    <property type="match status" value="1"/>
</dbReference>
<organism evidence="22 23">
    <name type="scientific">Petromyzon marinus</name>
    <name type="common">Sea lamprey</name>
    <dbReference type="NCBI Taxonomy" id="7757"/>
    <lineage>
        <taxon>Eukaryota</taxon>
        <taxon>Metazoa</taxon>
        <taxon>Chordata</taxon>
        <taxon>Craniata</taxon>
        <taxon>Vertebrata</taxon>
        <taxon>Cyclostomata</taxon>
        <taxon>Hyperoartia</taxon>
        <taxon>Petromyzontiformes</taxon>
        <taxon>Petromyzontidae</taxon>
        <taxon>Petromyzon</taxon>
    </lineage>
</organism>
<keyword evidence="8" id="KW-1133">Transmembrane helix</keyword>
<evidence type="ECO:0000256" key="6">
    <source>
        <dbReference type="ARBA" id="ARBA00022692"/>
    </source>
</evidence>
<dbReference type="Proteomes" id="UP001318040">
    <property type="component" value="Chromosome 46"/>
</dbReference>
<evidence type="ECO:0000259" key="21">
    <source>
        <dbReference type="PROSITE" id="PS50006"/>
    </source>
</evidence>
<evidence type="ECO:0000313" key="23">
    <source>
        <dbReference type="RefSeq" id="XP_032827446.1"/>
    </source>
</evidence>
<keyword evidence="4" id="KW-0963">Cytoplasm</keyword>
<dbReference type="CDD" id="cd21911">
    <property type="entry name" value="CC1_SLMAP"/>
    <property type="match status" value="1"/>
</dbReference>
<dbReference type="FunFam" id="2.60.200.20:FF:000003">
    <property type="entry name" value="sarcolemmal membrane-associated protein isoform X2"/>
    <property type="match status" value="1"/>
</dbReference>
<evidence type="ECO:0000256" key="9">
    <source>
        <dbReference type="ARBA" id="ARBA00023054"/>
    </source>
</evidence>